<dbReference type="CDD" id="cd00024">
    <property type="entry name" value="CD_CSD"/>
    <property type="match status" value="1"/>
</dbReference>
<feature type="region of interest" description="Disordered" evidence="3">
    <location>
        <begin position="363"/>
        <end position="474"/>
    </location>
</feature>
<dbReference type="PROSITE" id="PS50013">
    <property type="entry name" value="CHROMO_2"/>
    <property type="match status" value="1"/>
</dbReference>
<dbReference type="GO" id="GO:0006338">
    <property type="term" value="P:chromatin remodeling"/>
    <property type="evidence" value="ECO:0007669"/>
    <property type="project" value="UniProtKB-ARBA"/>
</dbReference>
<sequence>MAQPKRKRNSSRTTPRKRSKYVDSSASEPDSPPFWEAEGILAEQVVRGIRKYHIKWKGRDPATGRPWPTTWEPEDNANELLIEDWNRRKAVARTLRDTRESVQRQRQGHNSRVIDSSPEAAHSSSSTAASTPTITYSRANSPHIRIVPRGDSFERDEYEYFSQLALAVEETQETDLDSSQLFAAQLPFAARLPSRVPPHLHSSGGIVPGSQSSSGEASFIPIIQLTQQSTDTNGSHLYTTQDSVCATPFTRRYLFANRHCSQGLLDILQEAASRAASPALSIPETVPDTTGEYSQTQHRSIEATGALELELVPEVAYSHHGDGDETVPQVADNQCQASQPVSERHSWVDNASQPLVPISQQVGDSQAGFTESPVTHTHSQHPQNAQVISPGVGLSTQEDTSHSIRPTTEKEYVVNRASSESRHDSSQESPDQPFRSFRSSDCSSSPIPYPPSYSLKTQLTPPPRPFTPGRTSSLSIMAGESTADVVKRQLEEALAKELAANPFTPRKRYNRLSITPKAPEDTSLPTSASKQTKANEGPEGTRSPSAVPDHLPVAHAPTSLRNVAYATATATTTPITQPEPISTASEDMEVSDADADNEDNESLINDDVELADQEFCVPLYIQGRQRNTYMQHIRDKNDMLEQFLRSPGDFTPLAPIEDFLACLRAIETHIDLMFAEAGFYDDKASRSQIEHNLKWTLENSTKFMFLHTLFHKLRNEEKHVVLATEEDDDTLFKILKRFCETDKINYYMPTRDARAEGDVGKLLVTIIPSDSSLVLRHPDLIICLDGIQDATQIRKIWARSSNVVPVIHLIIPRAVSHIERYISSSLDQRARLHTILATLAQLRSDIGSALDEDTPQASVCAEMVADWIQVEGSDWPIPAIGGFKDVIQFQTQLSQAPTDSPVPPERAKRPLETGDLDPAKRMRFTPQPQGVFSSLDHISDSMPSVSTGESSLPIRLHTEDAYQREVTNRKAAEARLREHEESWDAQQTVHENLARDYRLLLAKLQATETELEKEKRQSTTQKTTLAEQVTKLNDLEQQLEKERTTHLLAPNALLAEITSLRQSLAAATSEKERALKNALTTDNTLQYTKEAYQAAQKVASTATSRIAELEAENAKLAKTASGEAVKLKQLHLGRSYELLEEKVKALGNELSVVKRTLGNKEEEVHRLRSVGRQGVGTRGTSATPQPSSKTRSRAASPSLMTGGRVANLRNG</sequence>
<feature type="compositionally biased region" description="Basic residues" evidence="3">
    <location>
        <begin position="1"/>
        <end position="19"/>
    </location>
</feature>
<accession>A0A3M7M139</accession>
<feature type="region of interest" description="Disordered" evidence="3">
    <location>
        <begin position="1"/>
        <end position="35"/>
    </location>
</feature>
<dbReference type="Gene3D" id="2.40.50.40">
    <property type="match status" value="1"/>
</dbReference>
<feature type="region of interest" description="Disordered" evidence="3">
    <location>
        <begin position="1163"/>
        <end position="1211"/>
    </location>
</feature>
<dbReference type="InterPro" id="IPR000953">
    <property type="entry name" value="Chromo/chromo_shadow_dom"/>
</dbReference>
<gene>
    <name evidence="5" type="ORF">GMOD_00004433</name>
</gene>
<feature type="compositionally biased region" description="Polar residues" evidence="3">
    <location>
        <begin position="523"/>
        <end position="534"/>
    </location>
</feature>
<dbReference type="SUPFAM" id="SSF54160">
    <property type="entry name" value="Chromo domain-like"/>
    <property type="match status" value="1"/>
</dbReference>
<dbReference type="GO" id="GO:0070823">
    <property type="term" value="C:HDA1 complex"/>
    <property type="evidence" value="ECO:0007669"/>
    <property type="project" value="InterPro"/>
</dbReference>
<feature type="compositionally biased region" description="Basic and acidic residues" evidence="3">
    <location>
        <begin position="399"/>
        <end position="426"/>
    </location>
</feature>
<dbReference type="OrthoDB" id="3647690at2759"/>
<reference evidence="5 6" key="1">
    <citation type="journal article" date="2014" name="PLoS ONE">
        <title>De novo Genome Assembly of the Fungal Plant Pathogen Pyrenophora semeniperda.</title>
        <authorList>
            <person name="Soliai M.M."/>
            <person name="Meyer S.E."/>
            <person name="Udall J.A."/>
            <person name="Elzinga D.E."/>
            <person name="Hermansen R.A."/>
            <person name="Bodily P.M."/>
            <person name="Hart A.A."/>
            <person name="Coleman C.E."/>
        </authorList>
    </citation>
    <scope>NUCLEOTIDE SEQUENCE [LARGE SCALE GENOMIC DNA]</scope>
    <source>
        <strain evidence="5 6">CCB06</strain>
        <tissue evidence="5">Mycelium</tissue>
    </source>
</reference>
<feature type="compositionally biased region" description="Polar residues" evidence="3">
    <location>
        <begin position="1178"/>
        <end position="1199"/>
    </location>
</feature>
<feature type="region of interest" description="Disordered" evidence="3">
    <location>
        <begin position="96"/>
        <end position="136"/>
    </location>
</feature>
<feature type="region of interest" description="Disordered" evidence="3">
    <location>
        <begin position="318"/>
        <end position="347"/>
    </location>
</feature>
<proteinExistence type="predicted"/>
<dbReference type="InterPro" id="IPR021006">
    <property type="entry name" value="Hda2/3"/>
</dbReference>
<evidence type="ECO:0000256" key="3">
    <source>
        <dbReference type="SAM" id="MobiDB-lite"/>
    </source>
</evidence>
<feature type="compositionally biased region" description="Polar residues" evidence="3">
    <location>
        <begin position="363"/>
        <end position="387"/>
    </location>
</feature>
<feature type="compositionally biased region" description="Polar residues" evidence="3">
    <location>
        <begin position="104"/>
        <end position="114"/>
    </location>
</feature>
<feature type="domain" description="Chromo" evidence="4">
    <location>
        <begin position="35"/>
        <end position="76"/>
    </location>
</feature>
<evidence type="ECO:0000256" key="1">
    <source>
        <dbReference type="ARBA" id="ARBA00011353"/>
    </source>
</evidence>
<comment type="subunit">
    <text evidence="1">Component of the NuA4 histone acetyltransferase complex.</text>
</comment>
<feature type="compositionally biased region" description="Low complexity" evidence="3">
    <location>
        <begin position="116"/>
        <end position="136"/>
    </location>
</feature>
<dbReference type="InterPro" id="IPR016197">
    <property type="entry name" value="Chromo-like_dom_sf"/>
</dbReference>
<evidence type="ECO:0000313" key="6">
    <source>
        <dbReference type="Proteomes" id="UP000265663"/>
    </source>
</evidence>
<feature type="compositionally biased region" description="Basic and acidic residues" evidence="3">
    <location>
        <begin position="905"/>
        <end position="920"/>
    </location>
</feature>
<feature type="compositionally biased region" description="Polar residues" evidence="3">
    <location>
        <begin position="331"/>
        <end position="341"/>
    </location>
</feature>
<evidence type="ECO:0000259" key="4">
    <source>
        <dbReference type="PROSITE" id="PS50013"/>
    </source>
</evidence>
<dbReference type="Pfam" id="PF11496">
    <property type="entry name" value="HDA2-3"/>
    <property type="match status" value="1"/>
</dbReference>
<dbReference type="EMBL" id="KE747814">
    <property type="protein sequence ID" value="RMZ68223.1"/>
    <property type="molecule type" value="Genomic_DNA"/>
</dbReference>
<protein>
    <submittedName>
        <fullName evidence="5">HDA1 complex subunit</fullName>
    </submittedName>
</protein>
<dbReference type="AlphaFoldDB" id="A0A3M7M139"/>
<dbReference type="Gene3D" id="3.40.50.12360">
    <property type="match status" value="1"/>
</dbReference>
<keyword evidence="6" id="KW-1185">Reference proteome</keyword>
<keyword evidence="2" id="KW-0175">Coiled coil</keyword>
<name>A0A3M7M139_9PLEO</name>
<feature type="coiled-coil region" evidence="2">
    <location>
        <begin position="962"/>
        <end position="1156"/>
    </location>
</feature>
<organism evidence="5 6">
    <name type="scientific">Pyrenophora seminiperda CCB06</name>
    <dbReference type="NCBI Taxonomy" id="1302712"/>
    <lineage>
        <taxon>Eukaryota</taxon>
        <taxon>Fungi</taxon>
        <taxon>Dikarya</taxon>
        <taxon>Ascomycota</taxon>
        <taxon>Pezizomycotina</taxon>
        <taxon>Dothideomycetes</taxon>
        <taxon>Pleosporomycetidae</taxon>
        <taxon>Pleosporales</taxon>
        <taxon>Pleosporineae</taxon>
        <taxon>Pleosporaceae</taxon>
        <taxon>Pyrenophora</taxon>
    </lineage>
</organism>
<evidence type="ECO:0000313" key="5">
    <source>
        <dbReference type="EMBL" id="RMZ68223.1"/>
    </source>
</evidence>
<evidence type="ECO:0000256" key="2">
    <source>
        <dbReference type="SAM" id="Coils"/>
    </source>
</evidence>
<feature type="region of interest" description="Disordered" evidence="3">
    <location>
        <begin position="893"/>
        <end position="929"/>
    </location>
</feature>
<feature type="compositionally biased region" description="Low complexity" evidence="3">
    <location>
        <begin position="427"/>
        <end position="446"/>
    </location>
</feature>
<feature type="region of interest" description="Disordered" evidence="3">
    <location>
        <begin position="507"/>
        <end position="553"/>
    </location>
</feature>
<dbReference type="Proteomes" id="UP000265663">
    <property type="component" value="Unassembled WGS sequence"/>
</dbReference>
<dbReference type="InterPro" id="IPR038609">
    <property type="entry name" value="HDA1_su2/3_sf"/>
</dbReference>